<keyword evidence="3" id="KW-0548">Nucleotidyltransferase</keyword>
<dbReference type="Pfam" id="PF00078">
    <property type="entry name" value="RVT_1"/>
    <property type="match status" value="1"/>
</dbReference>
<evidence type="ECO:0000259" key="8">
    <source>
        <dbReference type="Pfam" id="PF00078"/>
    </source>
</evidence>
<evidence type="ECO:0000256" key="4">
    <source>
        <dbReference type="ARBA" id="ARBA00022722"/>
    </source>
</evidence>
<dbReference type="EMBL" id="JAACNO010001196">
    <property type="protein sequence ID" value="KAF4142392.1"/>
    <property type="molecule type" value="Genomic_DNA"/>
</dbReference>
<evidence type="ECO:0000256" key="3">
    <source>
        <dbReference type="ARBA" id="ARBA00022695"/>
    </source>
</evidence>
<keyword evidence="4" id="KW-0540">Nuclease</keyword>
<keyword evidence="2" id="KW-0808">Transferase</keyword>
<dbReference type="SUPFAM" id="SSF56672">
    <property type="entry name" value="DNA/RNA polymerases"/>
    <property type="match status" value="1"/>
</dbReference>
<dbReference type="GO" id="GO:0008233">
    <property type="term" value="F:peptidase activity"/>
    <property type="evidence" value="ECO:0007669"/>
    <property type="project" value="UniProtKB-KW"/>
</dbReference>
<evidence type="ECO:0000313" key="9">
    <source>
        <dbReference type="EMBL" id="KAF4142392.1"/>
    </source>
</evidence>
<dbReference type="InterPro" id="IPR053134">
    <property type="entry name" value="RNA-dir_DNA_polymerase"/>
</dbReference>
<dbReference type="GO" id="GO:0004519">
    <property type="term" value="F:endonuclease activity"/>
    <property type="evidence" value="ECO:0007669"/>
    <property type="project" value="UniProtKB-KW"/>
</dbReference>
<dbReference type="Proteomes" id="UP000704712">
    <property type="component" value="Unassembled WGS sequence"/>
</dbReference>
<dbReference type="CDD" id="cd01647">
    <property type="entry name" value="RT_LTR"/>
    <property type="match status" value="1"/>
</dbReference>
<feature type="non-terminal residue" evidence="9">
    <location>
        <position position="130"/>
    </location>
</feature>
<evidence type="ECO:0000256" key="2">
    <source>
        <dbReference type="ARBA" id="ARBA00022679"/>
    </source>
</evidence>
<evidence type="ECO:0000256" key="7">
    <source>
        <dbReference type="ARBA" id="ARBA00022918"/>
    </source>
</evidence>
<dbReference type="Gene3D" id="3.10.10.10">
    <property type="entry name" value="HIV Type 1 Reverse Transcriptase, subunit A, domain 1"/>
    <property type="match status" value="1"/>
</dbReference>
<gene>
    <name evidence="9" type="ORF">GN958_ATG08568</name>
</gene>
<keyword evidence="1" id="KW-0645">Protease</keyword>
<comment type="caution">
    <text evidence="9">The sequence shown here is derived from an EMBL/GenBank/DDBJ whole genome shotgun (WGS) entry which is preliminary data.</text>
</comment>
<dbReference type="GO" id="GO:0003964">
    <property type="term" value="F:RNA-directed DNA polymerase activity"/>
    <property type="evidence" value="ECO:0007669"/>
    <property type="project" value="UniProtKB-KW"/>
</dbReference>
<sequence length="130" mass="14503">NEVIDGEVGAMFHDGVVGEGTGAWGFPVVLVRKKNGTKDVYSLLRLDEALETMHSACRLTTLDLHAGYWQVPVAEKDRDKTVFVTRQGLFKFVRMPFGLENAFSKNDGRGTERFDVAELPRVLDVVIVFS</sequence>
<dbReference type="InterPro" id="IPR000477">
    <property type="entry name" value="RT_dom"/>
</dbReference>
<keyword evidence="5" id="KW-0255">Endonuclease</keyword>
<evidence type="ECO:0000313" key="10">
    <source>
        <dbReference type="Proteomes" id="UP000704712"/>
    </source>
</evidence>
<dbReference type="PANTHER" id="PTHR24559">
    <property type="entry name" value="TRANSPOSON TY3-I GAG-POL POLYPROTEIN"/>
    <property type="match status" value="1"/>
</dbReference>
<accession>A0A8S9USX3</accession>
<proteinExistence type="predicted"/>
<feature type="non-terminal residue" evidence="9">
    <location>
        <position position="1"/>
    </location>
</feature>
<dbReference type="AlphaFoldDB" id="A0A8S9USX3"/>
<feature type="domain" description="Reverse transcriptase" evidence="8">
    <location>
        <begin position="27"/>
        <end position="102"/>
    </location>
</feature>
<dbReference type="InterPro" id="IPR043502">
    <property type="entry name" value="DNA/RNA_pol_sf"/>
</dbReference>
<reference evidence="9" key="1">
    <citation type="submission" date="2020-03" db="EMBL/GenBank/DDBJ databases">
        <title>Hybrid Assembly of Korean Phytophthora infestans isolates.</title>
        <authorList>
            <person name="Prokchorchik M."/>
            <person name="Lee Y."/>
            <person name="Seo J."/>
            <person name="Cho J.-H."/>
            <person name="Park Y.-E."/>
            <person name="Jang D.-C."/>
            <person name="Im J.-S."/>
            <person name="Choi J.-G."/>
            <person name="Park H.-J."/>
            <person name="Lee G.-B."/>
            <person name="Lee Y.-G."/>
            <person name="Hong S.-Y."/>
            <person name="Cho K."/>
            <person name="Sohn K.H."/>
        </authorList>
    </citation>
    <scope>NUCLEOTIDE SEQUENCE</scope>
    <source>
        <strain evidence="9">KR_2_A2</strain>
    </source>
</reference>
<evidence type="ECO:0000256" key="6">
    <source>
        <dbReference type="ARBA" id="ARBA00022801"/>
    </source>
</evidence>
<dbReference type="FunFam" id="3.10.10.10:FF:000007">
    <property type="entry name" value="Retrovirus-related Pol polyprotein from transposon 17.6-like Protein"/>
    <property type="match status" value="1"/>
</dbReference>
<name>A0A8S9USX3_PHYIN</name>
<keyword evidence="6" id="KW-0378">Hydrolase</keyword>
<dbReference type="PANTHER" id="PTHR24559:SF444">
    <property type="entry name" value="REVERSE TRANSCRIPTASE DOMAIN-CONTAINING PROTEIN"/>
    <property type="match status" value="1"/>
</dbReference>
<protein>
    <submittedName>
        <fullName evidence="9">Putative integrase p49 (IN) [CHAIN 4]</fullName>
    </submittedName>
</protein>
<evidence type="ECO:0000256" key="1">
    <source>
        <dbReference type="ARBA" id="ARBA00022670"/>
    </source>
</evidence>
<evidence type="ECO:0000256" key="5">
    <source>
        <dbReference type="ARBA" id="ARBA00022759"/>
    </source>
</evidence>
<organism evidence="9 10">
    <name type="scientific">Phytophthora infestans</name>
    <name type="common">Potato late blight agent</name>
    <name type="synonym">Botrytis infestans</name>
    <dbReference type="NCBI Taxonomy" id="4787"/>
    <lineage>
        <taxon>Eukaryota</taxon>
        <taxon>Sar</taxon>
        <taxon>Stramenopiles</taxon>
        <taxon>Oomycota</taxon>
        <taxon>Peronosporomycetes</taxon>
        <taxon>Peronosporales</taxon>
        <taxon>Peronosporaceae</taxon>
        <taxon>Phytophthora</taxon>
    </lineage>
</organism>
<keyword evidence="7" id="KW-0695">RNA-directed DNA polymerase</keyword>
<dbReference type="GO" id="GO:0006508">
    <property type="term" value="P:proteolysis"/>
    <property type="evidence" value="ECO:0007669"/>
    <property type="project" value="UniProtKB-KW"/>
</dbReference>